<sequence>MLDPSFFSYVTVMSITPGPNNLLLATSGVNFGFKRTLPMVFGIMLGCGAQTVLAGMALDVLLSWMASIRLPLTVAGCAYLLWLSWKLFRAGAPEMRGKAQPMTLLGGACFQAINPKAWLMATNVALLYSVHSGVLAVMFGFMAMNLPCILAWAALGDRLGSHLQIPWKRQMFNSVMALSLVVTTGWMLFEAVR</sequence>
<evidence type="ECO:0000256" key="1">
    <source>
        <dbReference type="ARBA" id="ARBA00004651"/>
    </source>
</evidence>
<dbReference type="RefSeq" id="WP_397217327.1">
    <property type="nucleotide sequence ID" value="NZ_JBGFSN010000008.1"/>
</dbReference>
<protein>
    <submittedName>
        <fullName evidence="8">LysE family translocator</fullName>
    </submittedName>
</protein>
<proteinExistence type="predicted"/>
<dbReference type="EMBL" id="JBGFSN010000008">
    <property type="protein sequence ID" value="MFH8135984.1"/>
    <property type="molecule type" value="Genomic_DNA"/>
</dbReference>
<evidence type="ECO:0000256" key="3">
    <source>
        <dbReference type="ARBA" id="ARBA00022692"/>
    </source>
</evidence>
<evidence type="ECO:0000256" key="6">
    <source>
        <dbReference type="ARBA" id="ARBA00023136"/>
    </source>
</evidence>
<feature type="transmembrane region" description="Helical" evidence="7">
    <location>
        <begin position="171"/>
        <end position="189"/>
    </location>
</feature>
<name>A0ABW7Q156_9GAMM</name>
<dbReference type="PANTHER" id="PTHR30086:SF20">
    <property type="entry name" value="ARGININE EXPORTER PROTEIN ARGO-RELATED"/>
    <property type="match status" value="1"/>
</dbReference>
<evidence type="ECO:0000313" key="9">
    <source>
        <dbReference type="Proteomes" id="UP001611251"/>
    </source>
</evidence>
<feature type="transmembrane region" description="Helical" evidence="7">
    <location>
        <begin position="37"/>
        <end position="58"/>
    </location>
</feature>
<keyword evidence="5 7" id="KW-1133">Transmembrane helix</keyword>
<keyword evidence="6 7" id="KW-0472">Membrane</keyword>
<keyword evidence="9" id="KW-1185">Reference proteome</keyword>
<keyword evidence="4" id="KW-0029">Amino-acid transport</keyword>
<comment type="subcellular location">
    <subcellularLocation>
        <location evidence="1">Cell membrane</location>
        <topology evidence="1">Multi-pass membrane protein</topology>
    </subcellularLocation>
</comment>
<dbReference type="Proteomes" id="UP001611251">
    <property type="component" value="Unassembled WGS sequence"/>
</dbReference>
<feature type="transmembrane region" description="Helical" evidence="7">
    <location>
        <begin position="64"/>
        <end position="83"/>
    </location>
</feature>
<accession>A0ABW7Q156</accession>
<keyword evidence="3 7" id="KW-0812">Transmembrane</keyword>
<feature type="transmembrane region" description="Helical" evidence="7">
    <location>
        <begin position="6"/>
        <end position="25"/>
    </location>
</feature>
<comment type="caution">
    <text evidence="8">The sequence shown here is derived from an EMBL/GenBank/DDBJ whole genome shotgun (WGS) entry which is preliminary data.</text>
</comment>
<organism evidence="8 9">
    <name type="scientific">Pantoea osteomyelitidis</name>
    <dbReference type="NCBI Taxonomy" id="3230026"/>
    <lineage>
        <taxon>Bacteria</taxon>
        <taxon>Pseudomonadati</taxon>
        <taxon>Pseudomonadota</taxon>
        <taxon>Gammaproteobacteria</taxon>
        <taxon>Enterobacterales</taxon>
        <taxon>Erwiniaceae</taxon>
        <taxon>Pantoea</taxon>
    </lineage>
</organism>
<evidence type="ECO:0000256" key="2">
    <source>
        <dbReference type="ARBA" id="ARBA00022475"/>
    </source>
</evidence>
<keyword evidence="2" id="KW-1003">Cell membrane</keyword>
<dbReference type="Pfam" id="PF01810">
    <property type="entry name" value="LysE"/>
    <property type="match status" value="1"/>
</dbReference>
<evidence type="ECO:0000256" key="7">
    <source>
        <dbReference type="SAM" id="Phobius"/>
    </source>
</evidence>
<dbReference type="InterPro" id="IPR001123">
    <property type="entry name" value="LeuE-type"/>
</dbReference>
<evidence type="ECO:0000256" key="4">
    <source>
        <dbReference type="ARBA" id="ARBA00022970"/>
    </source>
</evidence>
<feature type="transmembrane region" description="Helical" evidence="7">
    <location>
        <begin position="134"/>
        <end position="155"/>
    </location>
</feature>
<keyword evidence="4" id="KW-0813">Transport</keyword>
<gene>
    <name evidence="8" type="ORF">ABU178_17665</name>
</gene>
<dbReference type="PANTHER" id="PTHR30086">
    <property type="entry name" value="ARGININE EXPORTER PROTEIN ARGO"/>
    <property type="match status" value="1"/>
</dbReference>
<evidence type="ECO:0000313" key="8">
    <source>
        <dbReference type="EMBL" id="MFH8135984.1"/>
    </source>
</evidence>
<evidence type="ECO:0000256" key="5">
    <source>
        <dbReference type="ARBA" id="ARBA00022989"/>
    </source>
</evidence>
<reference evidence="8 9" key="1">
    <citation type="submission" date="2024-08" db="EMBL/GenBank/DDBJ databases">
        <title>Pantoea ronii - a newly identified human opportunistic pathogen.</title>
        <authorList>
            <person name="Keidar-Friedman D."/>
            <person name="Sorek N."/>
            <person name="Leshin-Carmel D."/>
            <person name="Tsur A."/>
            <person name="Amsalem M."/>
            <person name="Tolkach D."/>
            <person name="Brosh-Nissimov T."/>
        </authorList>
    </citation>
    <scope>NUCLEOTIDE SEQUENCE [LARGE SCALE GENOMIC DNA]</scope>
    <source>
        <strain evidence="8 9">AA23256</strain>
    </source>
</reference>